<feature type="region of interest" description="Disordered" evidence="1">
    <location>
        <begin position="26"/>
        <end position="67"/>
    </location>
</feature>
<dbReference type="GeneID" id="86971574"/>
<name>A0A178HCR4_9LACT</name>
<reference evidence="2 3" key="1">
    <citation type="submission" date="2018-04" db="EMBL/GenBank/DDBJ databases">
        <title>Aerococcus urinae genomes.</title>
        <authorList>
            <person name="Hilt E."/>
            <person name="Gilbert N.M."/>
            <person name="Thomas-White K."/>
            <person name="Putonti C."/>
            <person name="Lewis A.L."/>
            <person name="Visck K.L."/>
            <person name="Wolfe A.J."/>
        </authorList>
    </citation>
    <scope>NUCLEOTIDE SEQUENCE [LARGE SCALE GENOMIC DNA]</scope>
    <source>
        <strain evidence="2 3">UMB7480</strain>
    </source>
</reference>
<organism evidence="2 3">
    <name type="scientific">Aerococcus urinae</name>
    <dbReference type="NCBI Taxonomy" id="1376"/>
    <lineage>
        <taxon>Bacteria</taxon>
        <taxon>Bacillati</taxon>
        <taxon>Bacillota</taxon>
        <taxon>Bacilli</taxon>
        <taxon>Lactobacillales</taxon>
        <taxon>Aerococcaceae</taxon>
        <taxon>Aerococcus</taxon>
    </lineage>
</organism>
<evidence type="ECO:0000313" key="3">
    <source>
        <dbReference type="Proteomes" id="UP000251923"/>
    </source>
</evidence>
<evidence type="ECO:0000256" key="1">
    <source>
        <dbReference type="SAM" id="MobiDB-lite"/>
    </source>
</evidence>
<proteinExistence type="predicted"/>
<protein>
    <submittedName>
        <fullName evidence="2">Uncharacterized protein</fullName>
    </submittedName>
</protein>
<dbReference type="AlphaFoldDB" id="A0A178HCR4"/>
<sequence>MDKAEWRQLFKEVKLVWSLIKDELTHSDDQGDTTLQEDVQQDENGQELLSEDESREKTSPKSQQDSLRLTHLAKSNRESTALARGKQDMKDKILKLADEAEDLASDKELAEPNHPHAIDFDLIAKDEQAFKDYLDRELRETYADLDDFQDLPLAADKQATALNTAKPRLSKENLGQAIRYKEILDWPKGW</sequence>
<dbReference type="Proteomes" id="UP000251923">
    <property type="component" value="Unassembled WGS sequence"/>
</dbReference>
<dbReference type="RefSeq" id="WP_064293198.1">
    <property type="nucleotide sequence ID" value="NZ_JASODG010000011.1"/>
</dbReference>
<comment type="caution">
    <text evidence="2">The sequence shown here is derived from an EMBL/GenBank/DDBJ whole genome shotgun (WGS) entry which is preliminary data.</text>
</comment>
<accession>A0A178HCR4</accession>
<dbReference type="EMBL" id="QMHM01000020">
    <property type="protein sequence ID" value="RAV77715.1"/>
    <property type="molecule type" value="Genomic_DNA"/>
</dbReference>
<feature type="compositionally biased region" description="Acidic residues" evidence="1">
    <location>
        <begin position="39"/>
        <end position="51"/>
    </location>
</feature>
<gene>
    <name evidence="2" type="ORF">DBT54_08290</name>
</gene>
<evidence type="ECO:0000313" key="2">
    <source>
        <dbReference type="EMBL" id="RAV77715.1"/>
    </source>
</evidence>